<proteinExistence type="predicted"/>
<dbReference type="Proteomes" id="UP000011885">
    <property type="component" value="Unassembled WGS sequence"/>
</dbReference>
<reference evidence="1 2" key="1">
    <citation type="journal article" date="2013" name="Mar. Genomics">
        <title>Expression of sulfatases in Rhodopirellula baltica and the diversity of sulfatases in the genus Rhodopirellula.</title>
        <authorList>
            <person name="Wegner C.E."/>
            <person name="Richter-Heitmann T."/>
            <person name="Klindworth A."/>
            <person name="Klockow C."/>
            <person name="Richter M."/>
            <person name="Achstetter T."/>
            <person name="Glockner F.O."/>
            <person name="Harder J."/>
        </authorList>
    </citation>
    <scope>NUCLEOTIDE SEQUENCE [LARGE SCALE GENOMIC DNA]</scope>
    <source>
        <strain evidence="1 2">SM41</strain>
    </source>
</reference>
<protein>
    <submittedName>
        <fullName evidence="1">Uncharacterized protein</fullName>
    </submittedName>
</protein>
<keyword evidence="2" id="KW-1185">Reference proteome</keyword>
<evidence type="ECO:0000313" key="2">
    <source>
        <dbReference type="Proteomes" id="UP000011885"/>
    </source>
</evidence>
<accession>M5UDL4</accession>
<name>M5UDL4_9BACT</name>
<comment type="caution">
    <text evidence="1">The sequence shown here is derived from an EMBL/GenBank/DDBJ whole genome shotgun (WGS) entry which is preliminary data.</text>
</comment>
<evidence type="ECO:0000313" key="1">
    <source>
        <dbReference type="EMBL" id="EMI54088.1"/>
    </source>
</evidence>
<organism evidence="1 2">
    <name type="scientific">Rhodopirellula sallentina SM41</name>
    <dbReference type="NCBI Taxonomy" id="1263870"/>
    <lineage>
        <taxon>Bacteria</taxon>
        <taxon>Pseudomonadati</taxon>
        <taxon>Planctomycetota</taxon>
        <taxon>Planctomycetia</taxon>
        <taxon>Pirellulales</taxon>
        <taxon>Pirellulaceae</taxon>
        <taxon>Rhodopirellula</taxon>
    </lineage>
</organism>
<sequence length="60" mass="6742">MHSPSQFPSFRQFLSLYQSAGFDGTSTPHVSFRSRALFLALQSRWLSITTLFQGECSGLL</sequence>
<dbReference type="EMBL" id="ANOH01000301">
    <property type="protein sequence ID" value="EMI54088.1"/>
    <property type="molecule type" value="Genomic_DNA"/>
</dbReference>
<dbReference type="AlphaFoldDB" id="M5UDL4"/>
<gene>
    <name evidence="1" type="ORF">RSSM_04458</name>
</gene>